<sequence>MPPINMKKLYILRHGQTLFNQKEMVQGQCDSRLTDLGIRQSDAAGQYFKDQNIRFDSVYTSDLPRTEETLEQFYTGPHERRKGFRERSYGVYEGDSNLSLINIMANAKNAYGVLGIETDDSLVKRMKETLEEVMDQPGNDTVLVVSHGDIMRTFADWVDEKKMSEYGFMPNCAIFEYDYDEKTKTFDLIGVIDQHVADIKAETIWKNFKKNEE</sequence>
<comment type="caution">
    <text evidence="4">The sequence shown here is derived from an EMBL/GenBank/DDBJ whole genome shotgun (WGS) entry which is preliminary data.</text>
</comment>
<dbReference type="SMART" id="SM00855">
    <property type="entry name" value="PGAM"/>
    <property type="match status" value="1"/>
</dbReference>
<dbReference type="GO" id="GO:0005829">
    <property type="term" value="C:cytosol"/>
    <property type="evidence" value="ECO:0007669"/>
    <property type="project" value="TreeGrafter"/>
</dbReference>
<dbReference type="Pfam" id="PF00300">
    <property type="entry name" value="His_Phos_1"/>
    <property type="match status" value="1"/>
</dbReference>
<feature type="active site" description="Proton donor/acceptor" evidence="2">
    <location>
        <position position="86"/>
    </location>
</feature>
<evidence type="ECO:0000313" key="4">
    <source>
        <dbReference type="EMBL" id="OLU41755.1"/>
    </source>
</evidence>
<dbReference type="GO" id="GO:0045820">
    <property type="term" value="P:negative regulation of glycolytic process"/>
    <property type="evidence" value="ECO:0007669"/>
    <property type="project" value="TreeGrafter"/>
</dbReference>
<evidence type="ECO:0000313" key="5">
    <source>
        <dbReference type="Proteomes" id="UP000186341"/>
    </source>
</evidence>
<dbReference type="InterPro" id="IPR029033">
    <property type="entry name" value="His_PPase_superfam"/>
</dbReference>
<keyword evidence="5" id="KW-1185">Reference proteome</keyword>
<dbReference type="SUPFAM" id="SSF53254">
    <property type="entry name" value="Phosphoglycerate mutase-like"/>
    <property type="match status" value="1"/>
</dbReference>
<dbReference type="GO" id="GO:0004331">
    <property type="term" value="F:fructose-2,6-bisphosphate 2-phosphatase activity"/>
    <property type="evidence" value="ECO:0007669"/>
    <property type="project" value="TreeGrafter"/>
</dbReference>
<proteinExistence type="predicted"/>
<dbReference type="CDD" id="cd07067">
    <property type="entry name" value="HP_PGM_like"/>
    <property type="match status" value="1"/>
</dbReference>
<reference evidence="4 5" key="1">
    <citation type="submission" date="2016-11" db="EMBL/GenBank/DDBJ databases">
        <title>Description of two novel members of the family Erysipelotrichaceae: Ileibacterium lipovorans gen. nov., sp. nov. and Dubosiella newyorkensis, gen. nov., sp. nov.</title>
        <authorList>
            <person name="Cox L.M."/>
            <person name="Sohn J."/>
            <person name="Tyrrell K.L."/>
            <person name="Citron D.M."/>
            <person name="Lawson P.A."/>
            <person name="Patel N.B."/>
            <person name="Iizumi T."/>
            <person name="Perez-Perez G.I."/>
            <person name="Goldstein E.J."/>
            <person name="Blaser M.J."/>
        </authorList>
    </citation>
    <scope>NUCLEOTIDE SEQUENCE [LARGE SCALE GENOMIC DNA]</scope>
    <source>
        <strain evidence="4 5">NYU-BL-A3</strain>
    </source>
</reference>
<protein>
    <recommendedName>
        <fullName evidence="6">Histidine phosphatase family protein</fullName>
    </recommendedName>
</protein>
<keyword evidence="1" id="KW-0378">Hydrolase</keyword>
<feature type="active site" description="Tele-phosphohistidine intermediate" evidence="2">
    <location>
        <position position="14"/>
    </location>
</feature>
<gene>
    <name evidence="4" type="ORF">BO222_02660</name>
</gene>
<dbReference type="InterPro" id="IPR051695">
    <property type="entry name" value="Phosphoglycerate_Mutase"/>
</dbReference>
<dbReference type="InterPro" id="IPR001345">
    <property type="entry name" value="PG/BPGM_mutase_AS"/>
</dbReference>
<feature type="binding site" evidence="3">
    <location>
        <begin position="13"/>
        <end position="20"/>
    </location>
    <ligand>
        <name>substrate</name>
    </ligand>
</feature>
<evidence type="ECO:0000256" key="2">
    <source>
        <dbReference type="PIRSR" id="PIRSR613078-1"/>
    </source>
</evidence>
<dbReference type="GO" id="GO:0043456">
    <property type="term" value="P:regulation of pentose-phosphate shunt"/>
    <property type="evidence" value="ECO:0007669"/>
    <property type="project" value="TreeGrafter"/>
</dbReference>
<dbReference type="PANTHER" id="PTHR46517:SF1">
    <property type="entry name" value="FRUCTOSE-2,6-BISPHOSPHATASE TIGAR"/>
    <property type="match status" value="1"/>
</dbReference>
<feature type="binding site" evidence="3">
    <location>
        <position position="65"/>
    </location>
    <ligand>
        <name>substrate</name>
    </ligand>
</feature>
<evidence type="ECO:0000256" key="3">
    <source>
        <dbReference type="PIRSR" id="PIRSR613078-2"/>
    </source>
</evidence>
<dbReference type="PANTHER" id="PTHR46517">
    <property type="entry name" value="FRUCTOSE-2,6-BISPHOSPHATASE TIGAR"/>
    <property type="match status" value="1"/>
</dbReference>
<evidence type="ECO:0008006" key="6">
    <source>
        <dbReference type="Google" id="ProtNLM"/>
    </source>
</evidence>
<dbReference type="AlphaFoldDB" id="A0A1U7NHZ1"/>
<dbReference type="Gene3D" id="3.40.50.1240">
    <property type="entry name" value="Phosphoglycerate mutase-like"/>
    <property type="match status" value="1"/>
</dbReference>
<dbReference type="Proteomes" id="UP000186341">
    <property type="component" value="Unassembled WGS sequence"/>
</dbReference>
<name>A0A1U7NHZ1_9FIRM</name>
<dbReference type="InterPro" id="IPR013078">
    <property type="entry name" value="His_Pase_superF_clade-1"/>
</dbReference>
<organism evidence="4 5">
    <name type="scientific">Ileibacterium valens</name>
    <dbReference type="NCBI Taxonomy" id="1862668"/>
    <lineage>
        <taxon>Bacteria</taxon>
        <taxon>Bacillati</taxon>
        <taxon>Bacillota</taxon>
        <taxon>Erysipelotrichia</taxon>
        <taxon>Erysipelotrichales</taxon>
        <taxon>Erysipelotrichaceae</taxon>
        <taxon>Ileibacterium</taxon>
    </lineage>
</organism>
<feature type="binding site" evidence="3">
    <location>
        <begin position="86"/>
        <end position="89"/>
    </location>
    <ligand>
        <name>substrate</name>
    </ligand>
</feature>
<evidence type="ECO:0000256" key="1">
    <source>
        <dbReference type="ARBA" id="ARBA00022801"/>
    </source>
</evidence>
<dbReference type="EMBL" id="MPJW01000076">
    <property type="protein sequence ID" value="OLU41755.1"/>
    <property type="molecule type" value="Genomic_DNA"/>
</dbReference>
<accession>A0A1U7NHZ1</accession>
<dbReference type="PROSITE" id="PS00175">
    <property type="entry name" value="PG_MUTASE"/>
    <property type="match status" value="1"/>
</dbReference>